<evidence type="ECO:0000313" key="3">
    <source>
        <dbReference type="Proteomes" id="UP001196601"/>
    </source>
</evidence>
<evidence type="ECO:0000259" key="1">
    <source>
        <dbReference type="Pfam" id="PF02954"/>
    </source>
</evidence>
<dbReference type="InterPro" id="IPR002197">
    <property type="entry name" value="HTH_Fis"/>
</dbReference>
<dbReference type="Gene3D" id="1.10.10.60">
    <property type="entry name" value="Homeodomain-like"/>
    <property type="match status" value="1"/>
</dbReference>
<dbReference type="Proteomes" id="UP001196601">
    <property type="component" value="Unassembled WGS sequence"/>
</dbReference>
<name>A0ABS5Q620_9PSED</name>
<protein>
    <recommendedName>
        <fullName evidence="1">DNA binding HTH domain-containing protein</fullName>
    </recommendedName>
</protein>
<feature type="domain" description="DNA binding HTH" evidence="1">
    <location>
        <begin position="90"/>
        <end position="128"/>
    </location>
</feature>
<sequence length="133" mass="13886">MVGAERLDLLLLQHPQQLGLQRQRQVADLVEEQGAAVGNLLERAQLDAEDGQLDAAHLAAQLEQPRAAVARTATAPLPPAVAVEPLAQSLASAERGAIARALAATGGNRARAAARLGISRAALYNKLALHRLG</sequence>
<reference evidence="2 3" key="1">
    <citation type="journal article" date="2021" name="Syst. Appl. Microbiol.">
        <title>Pseudomonas lalucatii sp. nov. isolated from Vallgornera, a karstic cave in Mallorca, Western Mediterranean.</title>
        <authorList>
            <person name="Busquets A."/>
            <person name="Mulet M."/>
            <person name="Gomila M."/>
            <person name="Garcia-Valdes E."/>
        </authorList>
    </citation>
    <scope>NUCLEOTIDE SEQUENCE [LARGE SCALE GENOMIC DNA]</scope>
    <source>
        <strain evidence="2 3">R1b54</strain>
    </source>
</reference>
<dbReference type="PRINTS" id="PR01590">
    <property type="entry name" value="HTHFIS"/>
</dbReference>
<dbReference type="EMBL" id="JADPMV010000002">
    <property type="protein sequence ID" value="MBS7664230.1"/>
    <property type="molecule type" value="Genomic_DNA"/>
</dbReference>
<dbReference type="InterPro" id="IPR009057">
    <property type="entry name" value="Homeodomain-like_sf"/>
</dbReference>
<gene>
    <name evidence="2" type="ORF">I0D00_20175</name>
</gene>
<accession>A0ABS5Q620</accession>
<dbReference type="Pfam" id="PF02954">
    <property type="entry name" value="HTH_8"/>
    <property type="match status" value="1"/>
</dbReference>
<proteinExistence type="predicted"/>
<comment type="caution">
    <text evidence="2">The sequence shown here is derived from an EMBL/GenBank/DDBJ whole genome shotgun (WGS) entry which is preliminary data.</text>
</comment>
<organism evidence="2 3">
    <name type="scientific">Pseudomonas lalucatii</name>
    <dbReference type="NCBI Taxonomy" id="1424203"/>
    <lineage>
        <taxon>Bacteria</taxon>
        <taxon>Pseudomonadati</taxon>
        <taxon>Pseudomonadota</taxon>
        <taxon>Gammaproteobacteria</taxon>
        <taxon>Pseudomonadales</taxon>
        <taxon>Pseudomonadaceae</taxon>
        <taxon>Pseudomonas</taxon>
    </lineage>
</organism>
<evidence type="ECO:0000313" key="2">
    <source>
        <dbReference type="EMBL" id="MBS7664230.1"/>
    </source>
</evidence>
<dbReference type="SUPFAM" id="SSF46689">
    <property type="entry name" value="Homeodomain-like"/>
    <property type="match status" value="1"/>
</dbReference>
<keyword evidence="3" id="KW-1185">Reference proteome</keyword>